<reference evidence="3" key="1">
    <citation type="journal article" date="2011" name="PLoS Genet.">
        <title>Genomic analysis of the necrotrophic fungal pathogens Sclerotinia sclerotiorum and Botrytis cinerea.</title>
        <authorList>
            <person name="Amselem J."/>
            <person name="Cuomo C.A."/>
            <person name="van Kan J.A."/>
            <person name="Viaud M."/>
            <person name="Benito E.P."/>
            <person name="Couloux A."/>
            <person name="Coutinho P.M."/>
            <person name="de Vries R.P."/>
            <person name="Dyer P.S."/>
            <person name="Fillinger S."/>
            <person name="Fournier E."/>
            <person name="Gout L."/>
            <person name="Hahn M."/>
            <person name="Kohn L."/>
            <person name="Lapalu N."/>
            <person name="Plummer K.M."/>
            <person name="Pradier J.M."/>
            <person name="Quevillon E."/>
            <person name="Sharon A."/>
            <person name="Simon A."/>
            <person name="ten Have A."/>
            <person name="Tudzynski B."/>
            <person name="Tudzynski P."/>
            <person name="Wincker P."/>
            <person name="Andrew M."/>
            <person name="Anthouard V."/>
            <person name="Beever R.E."/>
            <person name="Beffa R."/>
            <person name="Benoit I."/>
            <person name="Bouzid O."/>
            <person name="Brault B."/>
            <person name="Chen Z."/>
            <person name="Choquer M."/>
            <person name="Collemare J."/>
            <person name="Cotton P."/>
            <person name="Danchin E.G."/>
            <person name="Da Silva C."/>
            <person name="Gautier A."/>
            <person name="Giraud C."/>
            <person name="Giraud T."/>
            <person name="Gonzalez C."/>
            <person name="Grossetete S."/>
            <person name="Guldener U."/>
            <person name="Henrissat B."/>
            <person name="Howlett B.J."/>
            <person name="Kodira C."/>
            <person name="Kretschmer M."/>
            <person name="Lappartient A."/>
            <person name="Leroch M."/>
            <person name="Levis C."/>
            <person name="Mauceli E."/>
            <person name="Neuveglise C."/>
            <person name="Oeser B."/>
            <person name="Pearson M."/>
            <person name="Poulain J."/>
            <person name="Poussereau N."/>
            <person name="Quesneville H."/>
            <person name="Rascle C."/>
            <person name="Schumacher J."/>
            <person name="Segurens B."/>
            <person name="Sexton A."/>
            <person name="Silva E."/>
            <person name="Sirven C."/>
            <person name="Soanes D.M."/>
            <person name="Talbot N.J."/>
            <person name="Templeton M."/>
            <person name="Yandava C."/>
            <person name="Yarden O."/>
            <person name="Zeng Q."/>
            <person name="Rollins J.A."/>
            <person name="Lebrun M.H."/>
            <person name="Dickman M."/>
        </authorList>
    </citation>
    <scope>NUCLEOTIDE SEQUENCE [LARGE SCALE GENOMIC DNA]</scope>
    <source>
        <strain evidence="3">T4</strain>
    </source>
</reference>
<evidence type="ECO:0000313" key="2">
    <source>
        <dbReference type="EMBL" id="CCD33876.1"/>
    </source>
</evidence>
<gene>
    <name evidence="2" type="ORF">BofuT4_P062740.1</name>
</gene>
<dbReference type="HOGENOM" id="CLU_2196525_0_0_1"/>
<name>G2XTK8_BOTF4</name>
<protein>
    <submittedName>
        <fullName evidence="2">Uncharacterized protein</fullName>
    </submittedName>
</protein>
<dbReference type="Proteomes" id="UP000008177">
    <property type="component" value="Unplaced contigs"/>
</dbReference>
<keyword evidence="1" id="KW-0812">Transmembrane</keyword>
<organism evidence="2 3">
    <name type="scientific">Botryotinia fuckeliana (strain T4)</name>
    <name type="common">Noble rot fungus</name>
    <name type="synonym">Botrytis cinerea</name>
    <dbReference type="NCBI Taxonomy" id="999810"/>
    <lineage>
        <taxon>Eukaryota</taxon>
        <taxon>Fungi</taxon>
        <taxon>Dikarya</taxon>
        <taxon>Ascomycota</taxon>
        <taxon>Pezizomycotina</taxon>
        <taxon>Leotiomycetes</taxon>
        <taxon>Helotiales</taxon>
        <taxon>Sclerotiniaceae</taxon>
        <taxon>Botrytis</taxon>
    </lineage>
</organism>
<keyword evidence="1" id="KW-1133">Transmembrane helix</keyword>
<dbReference type="EMBL" id="FQ790266">
    <property type="protein sequence ID" value="CCD33876.1"/>
    <property type="molecule type" value="Genomic_DNA"/>
</dbReference>
<keyword evidence="1" id="KW-0472">Membrane</keyword>
<feature type="transmembrane region" description="Helical" evidence="1">
    <location>
        <begin position="89"/>
        <end position="107"/>
    </location>
</feature>
<evidence type="ECO:0000256" key="1">
    <source>
        <dbReference type="SAM" id="Phobius"/>
    </source>
</evidence>
<evidence type="ECO:0000313" key="3">
    <source>
        <dbReference type="Proteomes" id="UP000008177"/>
    </source>
</evidence>
<sequence>MLLAEIKAYLDPQSVDRPKAIRTSEELVDGADAQYSTAAVLAEGGTKVRGALPYSLQQRTWHLLGQLCYPFDSLGTSREIKVRIESKKALTVVCVDIVGYVLFYVMIS</sequence>
<dbReference type="InParanoid" id="G2XTK8"/>
<dbReference type="AlphaFoldDB" id="G2XTK8"/>
<accession>G2XTK8</accession>
<proteinExistence type="predicted"/>